<proteinExistence type="inferred from homology"/>
<protein>
    <submittedName>
        <fullName evidence="8">Teichuronic acid biosynthesis protein TuaB</fullName>
    </submittedName>
</protein>
<evidence type="ECO:0000256" key="7">
    <source>
        <dbReference type="SAM" id="Phobius"/>
    </source>
</evidence>
<evidence type="ECO:0000256" key="6">
    <source>
        <dbReference type="ARBA" id="ARBA00023136"/>
    </source>
</evidence>
<feature type="transmembrane region" description="Helical" evidence="7">
    <location>
        <begin position="366"/>
        <end position="395"/>
    </location>
</feature>
<dbReference type="GO" id="GO:0005886">
    <property type="term" value="C:plasma membrane"/>
    <property type="evidence" value="ECO:0007669"/>
    <property type="project" value="UniProtKB-SubCell"/>
</dbReference>
<dbReference type="InterPro" id="IPR050833">
    <property type="entry name" value="Poly_Biosynth_Transport"/>
</dbReference>
<comment type="caution">
    <text evidence="8">The sequence shown here is derived from an EMBL/GenBank/DDBJ whole genome shotgun (WGS) entry which is preliminary data.</text>
</comment>
<dbReference type="EMBL" id="SNRX01000007">
    <property type="protein sequence ID" value="KAA6302436.1"/>
    <property type="molecule type" value="Genomic_DNA"/>
</dbReference>
<comment type="subcellular location">
    <subcellularLocation>
        <location evidence="1">Cell membrane</location>
        <topology evidence="1">Multi-pass membrane protein</topology>
    </subcellularLocation>
</comment>
<sequence>MPSLKSKSVHGFAWNFTDSVLTSGILFVTGVILARILSPDDFGLLGIITVFIGLSTVFIDSGFSTWLIRKPDCTQQDYSTSFFFNIIVSISLYLLLYVFSPAISSFFNQPLLIGLIRTYSLVLIIDSLAIIQRVHFIKRIDFKRQMYISILSAMAGGGVGVSMAFCGYGVWSLVCQAVTRQGVNTILFWILSSWRPSFLFSKQSFQELFGFGNKILFSGLITSLQNNIYFFIIGKYFTPAVLGFYTRAEQFNAMVVNNIGGPVERVLFPSLSVLQNDDERLKEAIRKTIKISFLIIATLLLFLAAIAKPLLFILIGGKWMPSVILLQLMCIATLFYPVDVINLNILKIRGRSDLILRLQIIKIAMFIPNIVIGIFYGLVPLLITRIFTTIICTWVNSRYSGSLLNYSIQEQVNDVFPIFLNSSIALLPVYLLSFLNLNLYILFTLQICLSLFLLYSIFEYNKHSEYVEIKEITCRFVKKAVHRNCK</sequence>
<accession>A0A5M8P277</accession>
<gene>
    <name evidence="8" type="ORF">EZS26_001268</name>
</gene>
<feature type="transmembrane region" description="Helical" evidence="7">
    <location>
        <begin position="439"/>
        <end position="458"/>
    </location>
</feature>
<evidence type="ECO:0000256" key="1">
    <source>
        <dbReference type="ARBA" id="ARBA00004651"/>
    </source>
</evidence>
<organism evidence="8 9">
    <name type="scientific">Candidatus Ordinivivax streblomastigis</name>
    <dbReference type="NCBI Taxonomy" id="2540710"/>
    <lineage>
        <taxon>Bacteria</taxon>
        <taxon>Pseudomonadati</taxon>
        <taxon>Bacteroidota</taxon>
        <taxon>Bacteroidia</taxon>
        <taxon>Bacteroidales</taxon>
        <taxon>Candidatus Ordinivivax</taxon>
    </lineage>
</organism>
<name>A0A5M8P277_9BACT</name>
<evidence type="ECO:0000313" key="9">
    <source>
        <dbReference type="Proteomes" id="UP000324575"/>
    </source>
</evidence>
<feature type="transmembrane region" description="Helical" evidence="7">
    <location>
        <begin position="146"/>
        <end position="171"/>
    </location>
</feature>
<feature type="transmembrane region" description="Helical" evidence="7">
    <location>
        <begin position="12"/>
        <end position="36"/>
    </location>
</feature>
<dbReference type="CDD" id="cd13127">
    <property type="entry name" value="MATE_tuaB_like"/>
    <property type="match status" value="1"/>
</dbReference>
<feature type="transmembrane region" description="Helical" evidence="7">
    <location>
        <begin position="323"/>
        <end position="345"/>
    </location>
</feature>
<feature type="transmembrane region" description="Helical" evidence="7">
    <location>
        <begin position="291"/>
        <end position="317"/>
    </location>
</feature>
<feature type="transmembrane region" description="Helical" evidence="7">
    <location>
        <begin position="415"/>
        <end position="432"/>
    </location>
</feature>
<keyword evidence="4 7" id="KW-0812">Transmembrane</keyword>
<dbReference type="Proteomes" id="UP000324575">
    <property type="component" value="Unassembled WGS sequence"/>
</dbReference>
<evidence type="ECO:0000256" key="3">
    <source>
        <dbReference type="ARBA" id="ARBA00022475"/>
    </source>
</evidence>
<feature type="transmembrane region" description="Helical" evidence="7">
    <location>
        <begin position="111"/>
        <end position="134"/>
    </location>
</feature>
<dbReference type="PANTHER" id="PTHR30250:SF10">
    <property type="entry name" value="LIPOPOLYSACCHARIDE BIOSYNTHESIS PROTEIN WZXC"/>
    <property type="match status" value="1"/>
</dbReference>
<evidence type="ECO:0000313" key="8">
    <source>
        <dbReference type="EMBL" id="KAA6302436.1"/>
    </source>
</evidence>
<keyword evidence="6 7" id="KW-0472">Membrane</keyword>
<evidence type="ECO:0000256" key="4">
    <source>
        <dbReference type="ARBA" id="ARBA00022692"/>
    </source>
</evidence>
<comment type="similarity">
    <text evidence="2">Belongs to the polysaccharide synthase family.</text>
</comment>
<dbReference type="AlphaFoldDB" id="A0A5M8P277"/>
<reference evidence="8 9" key="1">
    <citation type="submission" date="2019-03" db="EMBL/GenBank/DDBJ databases">
        <title>Single cell metagenomics reveals metabolic interactions within the superorganism composed of flagellate Streblomastix strix and complex community of Bacteroidetes bacteria on its surface.</title>
        <authorList>
            <person name="Treitli S.C."/>
            <person name="Kolisko M."/>
            <person name="Husnik F."/>
            <person name="Keeling P."/>
            <person name="Hampl V."/>
        </authorList>
    </citation>
    <scope>NUCLEOTIDE SEQUENCE [LARGE SCALE GENOMIC DNA]</scope>
    <source>
        <strain evidence="8">St1</strain>
    </source>
</reference>
<evidence type="ECO:0000256" key="2">
    <source>
        <dbReference type="ARBA" id="ARBA00007430"/>
    </source>
</evidence>
<keyword evidence="3" id="KW-1003">Cell membrane</keyword>
<feature type="transmembrane region" description="Helical" evidence="7">
    <location>
        <begin position="80"/>
        <end position="99"/>
    </location>
</feature>
<evidence type="ECO:0000256" key="5">
    <source>
        <dbReference type="ARBA" id="ARBA00022989"/>
    </source>
</evidence>
<dbReference type="Pfam" id="PF13440">
    <property type="entry name" value="Polysacc_synt_3"/>
    <property type="match status" value="1"/>
</dbReference>
<feature type="transmembrane region" description="Helical" evidence="7">
    <location>
        <begin position="42"/>
        <end position="68"/>
    </location>
</feature>
<keyword evidence="5 7" id="KW-1133">Transmembrane helix</keyword>
<dbReference type="PANTHER" id="PTHR30250">
    <property type="entry name" value="PST FAMILY PREDICTED COLANIC ACID TRANSPORTER"/>
    <property type="match status" value="1"/>
</dbReference>